<feature type="non-terminal residue" evidence="1">
    <location>
        <position position="1"/>
    </location>
</feature>
<gene>
    <name evidence="1" type="ORF">B0H17DRAFT_850773</name>
</gene>
<accession>A0AAD7GAI7</accession>
<protein>
    <submittedName>
        <fullName evidence="1">Uncharacterized protein</fullName>
    </submittedName>
</protein>
<dbReference type="AlphaFoldDB" id="A0AAD7GAI7"/>
<name>A0AAD7GAI7_MYCRO</name>
<organism evidence="1 2">
    <name type="scientific">Mycena rosella</name>
    <name type="common">Pink bonnet</name>
    <name type="synonym">Agaricus rosellus</name>
    <dbReference type="NCBI Taxonomy" id="1033263"/>
    <lineage>
        <taxon>Eukaryota</taxon>
        <taxon>Fungi</taxon>
        <taxon>Dikarya</taxon>
        <taxon>Basidiomycota</taxon>
        <taxon>Agaricomycotina</taxon>
        <taxon>Agaricomycetes</taxon>
        <taxon>Agaricomycetidae</taxon>
        <taxon>Agaricales</taxon>
        <taxon>Marasmiineae</taxon>
        <taxon>Mycenaceae</taxon>
        <taxon>Mycena</taxon>
    </lineage>
</organism>
<sequence length="231" mass="26155">NIDPQLYTPSKHMRMMTGAVAGISGSFLVGPSKVTSQIRIPAPVLEGPPALAVPNWDHLTEPDNAMEELMREELVEYAMKMKGDLRNSQQQIRARDVIIESAHTTIVVQNLFVEKQSQALHVKETKKKNKREILPMDSFGCHLTNPEFIAAKVEAERLRDVEIVDKAKRAEDQEVAKAMKDNLKQWWEQVKADHATTVELWKEKCEILTADGVLKKNLPKKPVRPLKPKPP</sequence>
<proteinExistence type="predicted"/>
<dbReference type="Proteomes" id="UP001221757">
    <property type="component" value="Unassembled WGS sequence"/>
</dbReference>
<comment type="caution">
    <text evidence="1">The sequence shown here is derived from an EMBL/GenBank/DDBJ whole genome shotgun (WGS) entry which is preliminary data.</text>
</comment>
<reference evidence="1" key="1">
    <citation type="submission" date="2023-03" db="EMBL/GenBank/DDBJ databases">
        <title>Massive genome expansion in bonnet fungi (Mycena s.s.) driven by repeated elements and novel gene families across ecological guilds.</title>
        <authorList>
            <consortium name="Lawrence Berkeley National Laboratory"/>
            <person name="Harder C.B."/>
            <person name="Miyauchi S."/>
            <person name="Viragh M."/>
            <person name="Kuo A."/>
            <person name="Thoen E."/>
            <person name="Andreopoulos B."/>
            <person name="Lu D."/>
            <person name="Skrede I."/>
            <person name="Drula E."/>
            <person name="Henrissat B."/>
            <person name="Morin E."/>
            <person name="Kohler A."/>
            <person name="Barry K."/>
            <person name="LaButti K."/>
            <person name="Morin E."/>
            <person name="Salamov A."/>
            <person name="Lipzen A."/>
            <person name="Mereny Z."/>
            <person name="Hegedus B."/>
            <person name="Baldrian P."/>
            <person name="Stursova M."/>
            <person name="Weitz H."/>
            <person name="Taylor A."/>
            <person name="Grigoriev I.V."/>
            <person name="Nagy L.G."/>
            <person name="Martin F."/>
            <person name="Kauserud H."/>
        </authorList>
    </citation>
    <scope>NUCLEOTIDE SEQUENCE</scope>
    <source>
        <strain evidence="1">CBHHK067</strain>
    </source>
</reference>
<keyword evidence="2" id="KW-1185">Reference proteome</keyword>
<feature type="non-terminal residue" evidence="1">
    <location>
        <position position="231"/>
    </location>
</feature>
<evidence type="ECO:0000313" key="1">
    <source>
        <dbReference type="EMBL" id="KAJ7676191.1"/>
    </source>
</evidence>
<dbReference type="EMBL" id="JARKIE010000145">
    <property type="protein sequence ID" value="KAJ7676191.1"/>
    <property type="molecule type" value="Genomic_DNA"/>
</dbReference>
<evidence type="ECO:0000313" key="2">
    <source>
        <dbReference type="Proteomes" id="UP001221757"/>
    </source>
</evidence>